<keyword evidence="1" id="KW-0812">Transmembrane</keyword>
<feature type="transmembrane region" description="Helical" evidence="1">
    <location>
        <begin position="172"/>
        <end position="190"/>
    </location>
</feature>
<proteinExistence type="predicted"/>
<dbReference type="Proteomes" id="UP001600064">
    <property type="component" value="Unassembled WGS sequence"/>
</dbReference>
<gene>
    <name evidence="2" type="ORF">VTJ83DRAFT_7100</name>
</gene>
<keyword evidence="1" id="KW-0472">Membrane</keyword>
<keyword evidence="3" id="KW-1185">Reference proteome</keyword>
<feature type="transmembrane region" description="Helical" evidence="1">
    <location>
        <begin position="48"/>
        <end position="76"/>
    </location>
</feature>
<dbReference type="RefSeq" id="XP_070863317.1">
    <property type="nucleotide sequence ID" value="XM_071013886.1"/>
</dbReference>
<evidence type="ECO:0000313" key="2">
    <source>
        <dbReference type="EMBL" id="KAL2264590.1"/>
    </source>
</evidence>
<evidence type="ECO:0000313" key="3">
    <source>
        <dbReference type="Proteomes" id="UP001600064"/>
    </source>
</evidence>
<protein>
    <submittedName>
        <fullName evidence="2">Uncharacterized protein</fullName>
    </submittedName>
</protein>
<dbReference type="EMBL" id="JAZGUE010000007">
    <property type="protein sequence ID" value="KAL2264590.1"/>
    <property type="molecule type" value="Genomic_DNA"/>
</dbReference>
<name>A0ABR4D2M4_9PEZI</name>
<dbReference type="GeneID" id="98128530"/>
<organism evidence="2 3">
    <name type="scientific">Remersonia thermophila</name>
    <dbReference type="NCBI Taxonomy" id="72144"/>
    <lineage>
        <taxon>Eukaryota</taxon>
        <taxon>Fungi</taxon>
        <taxon>Dikarya</taxon>
        <taxon>Ascomycota</taxon>
        <taxon>Pezizomycotina</taxon>
        <taxon>Sordariomycetes</taxon>
        <taxon>Sordariomycetidae</taxon>
        <taxon>Sordariales</taxon>
        <taxon>Sordariales incertae sedis</taxon>
        <taxon>Remersonia</taxon>
    </lineage>
</organism>
<dbReference type="PANTHER" id="PTHR37577">
    <property type="entry name" value="INTEGRAL MEMBRANE PROTEIN"/>
    <property type="match status" value="1"/>
</dbReference>
<accession>A0ABR4D2M4</accession>
<dbReference type="InterPro" id="IPR053018">
    <property type="entry name" value="Elsinochrome_Biosynth-Asso"/>
</dbReference>
<evidence type="ECO:0000256" key="1">
    <source>
        <dbReference type="SAM" id="Phobius"/>
    </source>
</evidence>
<keyword evidence="1" id="KW-1133">Transmembrane helix</keyword>
<dbReference type="PANTHER" id="PTHR37577:SF1">
    <property type="entry name" value="INTEGRAL MEMBRANE PROTEIN"/>
    <property type="match status" value="1"/>
</dbReference>
<feature type="transmembrane region" description="Helical" evidence="1">
    <location>
        <begin position="249"/>
        <end position="268"/>
    </location>
</feature>
<sequence>MGAYVSAENCIHRYGVEPKCDIRLSADGQTADQVGDSRFGSFNGDPDIAGAGVLGAFFAVTGVSVFLGFLDMLWWCSNNIFGMVNRLTQEERSLKNWQLSVSGILEAIIITCSDQQIFTGGAYAITLRYAKACTVSAYHYNIVANVLLVTCATHLMAVTVARHYWEHPYIGVLRLVVTTLVYVITGTLLSKQGSGSLGFPTEIPSYSSQYSPMLLPAACFQRPGNQIGSEFENAFKSGFSGLAHGWPNYVIMLLFYCVAVSVSLGQVVRRGLDHEGKRKCCSSRYIWCTS</sequence>
<comment type="caution">
    <text evidence="2">The sequence shown here is derived from an EMBL/GenBank/DDBJ whole genome shotgun (WGS) entry which is preliminary data.</text>
</comment>
<reference evidence="2 3" key="1">
    <citation type="journal article" date="2024" name="Commun. Biol.">
        <title>Comparative genomic analysis of thermophilic fungi reveals convergent evolutionary adaptations and gene losses.</title>
        <authorList>
            <person name="Steindorff A.S."/>
            <person name="Aguilar-Pontes M.V."/>
            <person name="Robinson A.J."/>
            <person name="Andreopoulos B."/>
            <person name="LaButti K."/>
            <person name="Kuo A."/>
            <person name="Mondo S."/>
            <person name="Riley R."/>
            <person name="Otillar R."/>
            <person name="Haridas S."/>
            <person name="Lipzen A."/>
            <person name="Grimwood J."/>
            <person name="Schmutz J."/>
            <person name="Clum A."/>
            <person name="Reid I.D."/>
            <person name="Moisan M.C."/>
            <person name="Butler G."/>
            <person name="Nguyen T.T.M."/>
            <person name="Dewar K."/>
            <person name="Conant G."/>
            <person name="Drula E."/>
            <person name="Henrissat B."/>
            <person name="Hansel C."/>
            <person name="Singer S."/>
            <person name="Hutchinson M.I."/>
            <person name="de Vries R.P."/>
            <person name="Natvig D.O."/>
            <person name="Powell A.J."/>
            <person name="Tsang A."/>
            <person name="Grigoriev I.V."/>
        </authorList>
    </citation>
    <scope>NUCLEOTIDE SEQUENCE [LARGE SCALE GENOMIC DNA]</scope>
    <source>
        <strain evidence="2 3">ATCC 22073</strain>
    </source>
</reference>